<feature type="region of interest" description="Disordered" evidence="1">
    <location>
        <begin position="145"/>
        <end position="189"/>
    </location>
</feature>
<evidence type="ECO:0000313" key="2">
    <source>
        <dbReference type="EMBL" id="KAK3919910.1"/>
    </source>
</evidence>
<keyword evidence="3" id="KW-1185">Reference proteome</keyword>
<dbReference type="Proteomes" id="UP001219518">
    <property type="component" value="Unassembled WGS sequence"/>
</dbReference>
<reference evidence="2" key="2">
    <citation type="journal article" date="2023" name="BMC Genomics">
        <title>Pest status, molecular evolution, and epigenetic factors derived from the genome assembly of Frankliniella fusca, a thysanopteran phytovirus vector.</title>
        <authorList>
            <person name="Catto M.A."/>
            <person name="Labadie P.E."/>
            <person name="Jacobson A.L."/>
            <person name="Kennedy G.G."/>
            <person name="Srinivasan R."/>
            <person name="Hunt B.G."/>
        </authorList>
    </citation>
    <scope>NUCLEOTIDE SEQUENCE</scope>
    <source>
        <strain evidence="2">PL_HMW_Pooled</strain>
    </source>
</reference>
<gene>
    <name evidence="2" type="ORF">KUF71_009196</name>
</gene>
<protein>
    <submittedName>
        <fullName evidence="2">Halomucin</fullName>
    </submittedName>
</protein>
<reference evidence="2" key="1">
    <citation type="submission" date="2021-07" db="EMBL/GenBank/DDBJ databases">
        <authorList>
            <person name="Catto M.A."/>
            <person name="Jacobson A."/>
            <person name="Kennedy G."/>
            <person name="Labadie P."/>
            <person name="Hunt B.G."/>
            <person name="Srinivasan R."/>
        </authorList>
    </citation>
    <scope>NUCLEOTIDE SEQUENCE</scope>
    <source>
        <strain evidence="2">PL_HMW_Pooled</strain>
        <tissue evidence="2">Head</tissue>
    </source>
</reference>
<feature type="region of interest" description="Disordered" evidence="1">
    <location>
        <begin position="26"/>
        <end position="133"/>
    </location>
</feature>
<evidence type="ECO:0000313" key="3">
    <source>
        <dbReference type="Proteomes" id="UP001219518"/>
    </source>
</evidence>
<feature type="compositionally biased region" description="Low complexity" evidence="1">
    <location>
        <begin position="156"/>
        <end position="174"/>
    </location>
</feature>
<proteinExistence type="predicted"/>
<sequence>MSKRGSGEVPRRTLYRLKARAYACEREISASSSDSENEAPRRVIVPQQCAAEGDQQMQSAGEDIEPGGTSASDEDSSGSEENDDNRSHEEIVDDNASDGDNEHNNSFERDEAEEGYGHGQEHGEPDNNPRFEDNEEADNFLQQAAVHDDSSEGSDPESNSSSSSSSGSRTGDSTSESEEEGEPERIEGDARLYPNARLSVLESVMLVLSLALRFSLTGECITHLLETIELHCPTPNQCITTLYRFKTFFKEIGRETLVLHYFCESCYSELAGKDSVCANCEITEVAFFIEIPLVRQLQRLLMRPGFVDKLMYRFRREKKHEHNIEDIYDGNLYKEQMANNGILSGRHNISLTWYSDGIQIFKSVKYAVWPLFFVINELSYKERTLKENVILSGLWFGKTKPKPNLFLKPFRETFATFKNEGFNFNVPEGPPINVRGILICGTCDLQAKGIFLRTKLYNGYFGCNRCHSPGIRVPAGRTTVHAHRHVAPEDIQHRNIGEVVNAVRIAHQTGRPYLGYKGLSLLYFMMVDMLRGTSIDIMHLLFLGICKLLNRLWFDVQFQGEPYSCYQLIVVVNAKLAKIRPPSFVQRSTRTLDDLKLWKAKDYKLWFFYYSLVVMDGILDRVFLNHHMKLVSAISLLCQESIFPEQLNRAEVMLNEYVRDFHRLYGVRYMGMNVHLLLHLVDCVRDLGPLWVYSCFFFEDLNGQLVKLIHSPHQPGIQICSSASTFMSFKVLLERLNPDSLAKMFCLKLQESTCKLKTIEEINAKMLIVGHNTVKLNVPNDVINMIREQNGINHGHYQSFSKLRKNGVVHCCVLSRKKRCSHFACFDVNGTPTLAKIKHFIRWSDCNCIDVICQCQPARYFCIVQVYERVIWHGHNVPNVSIFHLSAVAPTETELVLQCEQIQSVCFYIELADNVMFLGTPVNKLEYE</sequence>
<dbReference type="EMBL" id="JAHWGI010000985">
    <property type="protein sequence ID" value="KAK3919910.1"/>
    <property type="molecule type" value="Genomic_DNA"/>
</dbReference>
<dbReference type="AlphaFoldDB" id="A0AAE1LHS4"/>
<accession>A0AAE1LHS4</accession>
<dbReference type="PANTHER" id="PTHR46579:SF1">
    <property type="entry name" value="F5_8 TYPE C DOMAIN-CONTAINING PROTEIN"/>
    <property type="match status" value="1"/>
</dbReference>
<organism evidence="2 3">
    <name type="scientific">Frankliniella fusca</name>
    <dbReference type="NCBI Taxonomy" id="407009"/>
    <lineage>
        <taxon>Eukaryota</taxon>
        <taxon>Metazoa</taxon>
        <taxon>Ecdysozoa</taxon>
        <taxon>Arthropoda</taxon>
        <taxon>Hexapoda</taxon>
        <taxon>Insecta</taxon>
        <taxon>Pterygota</taxon>
        <taxon>Neoptera</taxon>
        <taxon>Paraneoptera</taxon>
        <taxon>Thysanoptera</taxon>
        <taxon>Terebrantia</taxon>
        <taxon>Thripoidea</taxon>
        <taxon>Thripidae</taxon>
        <taxon>Frankliniella</taxon>
    </lineage>
</organism>
<name>A0AAE1LHS4_9NEOP</name>
<comment type="caution">
    <text evidence="2">The sequence shown here is derived from an EMBL/GenBank/DDBJ whole genome shotgun (WGS) entry which is preliminary data.</text>
</comment>
<feature type="compositionally biased region" description="Basic and acidic residues" evidence="1">
    <location>
        <begin position="100"/>
        <end position="132"/>
    </location>
</feature>
<evidence type="ECO:0000256" key="1">
    <source>
        <dbReference type="SAM" id="MobiDB-lite"/>
    </source>
</evidence>
<dbReference type="PANTHER" id="PTHR46579">
    <property type="entry name" value="F5/8 TYPE C DOMAIN-CONTAINING PROTEIN-RELATED"/>
    <property type="match status" value="1"/>
</dbReference>
<feature type="compositionally biased region" description="Acidic residues" evidence="1">
    <location>
        <begin position="72"/>
        <end position="83"/>
    </location>
</feature>